<proteinExistence type="predicted"/>
<evidence type="ECO:0000313" key="8">
    <source>
        <dbReference type="Proteomes" id="UP000754644"/>
    </source>
</evidence>
<sequence length="161" mass="18167">MTIKPIEQDKPLDKIDRRILRELQADGRLSNTALSRLINLSPTPCAERVKSLERRGLIAGYTARLNPHLLGLELLVFVEINLARTSPDVFDEFRQAVIKLPQVLECHLVSGNFDYLIKARVADMVAYRRLLGETILTLPGVSGSRTYVVMEEVKESNRLAI</sequence>
<keyword evidence="4" id="KW-0804">Transcription</keyword>
<dbReference type="GO" id="GO:0005829">
    <property type="term" value="C:cytosol"/>
    <property type="evidence" value="ECO:0007669"/>
    <property type="project" value="TreeGrafter"/>
</dbReference>
<evidence type="ECO:0000259" key="6">
    <source>
        <dbReference type="PROSITE" id="PS50956"/>
    </source>
</evidence>
<dbReference type="SUPFAM" id="SSF46785">
    <property type="entry name" value="Winged helix' DNA-binding domain"/>
    <property type="match status" value="1"/>
</dbReference>
<name>A0A973A978_9GAMM</name>
<dbReference type="InterPro" id="IPR019885">
    <property type="entry name" value="Tscrpt_reg_HTH_AsnC-type_CS"/>
</dbReference>
<dbReference type="GO" id="GO:0006355">
    <property type="term" value="P:regulation of DNA-templated transcription"/>
    <property type="evidence" value="ECO:0007669"/>
    <property type="project" value="UniProtKB-ARBA"/>
</dbReference>
<evidence type="ECO:0000256" key="1">
    <source>
        <dbReference type="ARBA" id="ARBA00023015"/>
    </source>
</evidence>
<dbReference type="GO" id="GO:0043565">
    <property type="term" value="F:sequence-specific DNA binding"/>
    <property type="evidence" value="ECO:0007669"/>
    <property type="project" value="InterPro"/>
</dbReference>
<evidence type="ECO:0000256" key="5">
    <source>
        <dbReference type="ARBA" id="ARBA00039227"/>
    </source>
</evidence>
<dbReference type="SMART" id="SM00344">
    <property type="entry name" value="HTH_ASNC"/>
    <property type="match status" value="1"/>
</dbReference>
<dbReference type="Gene3D" id="3.30.70.920">
    <property type="match status" value="1"/>
</dbReference>
<dbReference type="PRINTS" id="PR00033">
    <property type="entry name" value="HTHASNC"/>
</dbReference>
<dbReference type="PROSITE" id="PS50956">
    <property type="entry name" value="HTH_ASNC_2"/>
    <property type="match status" value="1"/>
</dbReference>
<protein>
    <recommendedName>
        <fullName evidence="5">Leucine-responsive regulatory protein</fullName>
    </recommendedName>
</protein>
<dbReference type="InterPro" id="IPR036388">
    <property type="entry name" value="WH-like_DNA-bd_sf"/>
</dbReference>
<dbReference type="EMBL" id="JABMOJ010000138">
    <property type="protein sequence ID" value="NQV64486.1"/>
    <property type="molecule type" value="Genomic_DNA"/>
</dbReference>
<dbReference type="Gene3D" id="1.10.10.10">
    <property type="entry name" value="Winged helix-like DNA-binding domain superfamily/Winged helix DNA-binding domain"/>
    <property type="match status" value="1"/>
</dbReference>
<keyword evidence="1" id="KW-0805">Transcription regulation</keyword>
<reference evidence="7" key="1">
    <citation type="submission" date="2020-05" db="EMBL/GenBank/DDBJ databases">
        <title>Sulfur intermediates as new biogeochemical hubs in an aquatic model microbial ecosystem.</title>
        <authorList>
            <person name="Vigneron A."/>
        </authorList>
    </citation>
    <scope>NUCLEOTIDE SEQUENCE</scope>
    <source>
        <strain evidence="7">Bin.250</strain>
    </source>
</reference>
<dbReference type="InterPro" id="IPR019887">
    <property type="entry name" value="Tscrpt_reg_AsnC/Lrp_C"/>
</dbReference>
<organism evidence="7 8">
    <name type="scientific">SAR86 cluster bacterium</name>
    <dbReference type="NCBI Taxonomy" id="2030880"/>
    <lineage>
        <taxon>Bacteria</taxon>
        <taxon>Pseudomonadati</taxon>
        <taxon>Pseudomonadota</taxon>
        <taxon>Gammaproteobacteria</taxon>
        <taxon>SAR86 cluster</taxon>
    </lineage>
</organism>
<feature type="domain" description="HTH asnC-type" evidence="6">
    <location>
        <begin position="12"/>
        <end position="73"/>
    </location>
</feature>
<evidence type="ECO:0000256" key="2">
    <source>
        <dbReference type="ARBA" id="ARBA00023125"/>
    </source>
</evidence>
<gene>
    <name evidence="7" type="primary">lrp</name>
    <name evidence="7" type="ORF">HQ497_03885</name>
</gene>
<keyword evidence="2" id="KW-0238">DNA-binding</keyword>
<dbReference type="InterPro" id="IPR011008">
    <property type="entry name" value="Dimeric_a/b-barrel"/>
</dbReference>
<dbReference type="InterPro" id="IPR019888">
    <property type="entry name" value="Tscrpt_reg_AsnC-like"/>
</dbReference>
<dbReference type="InterPro" id="IPR000485">
    <property type="entry name" value="AsnC-type_HTH_dom"/>
</dbReference>
<dbReference type="NCBIfam" id="NF008370">
    <property type="entry name" value="PRK11169.1"/>
    <property type="match status" value="1"/>
</dbReference>
<evidence type="ECO:0000256" key="4">
    <source>
        <dbReference type="ARBA" id="ARBA00023163"/>
    </source>
</evidence>
<evidence type="ECO:0000313" key="7">
    <source>
        <dbReference type="EMBL" id="NQV64486.1"/>
    </source>
</evidence>
<dbReference type="GO" id="GO:0043200">
    <property type="term" value="P:response to amino acid"/>
    <property type="evidence" value="ECO:0007669"/>
    <property type="project" value="TreeGrafter"/>
</dbReference>
<dbReference type="PANTHER" id="PTHR30154">
    <property type="entry name" value="LEUCINE-RESPONSIVE REGULATORY PROTEIN"/>
    <property type="match status" value="1"/>
</dbReference>
<dbReference type="InterPro" id="IPR036390">
    <property type="entry name" value="WH_DNA-bd_sf"/>
</dbReference>
<dbReference type="PROSITE" id="PS00519">
    <property type="entry name" value="HTH_ASNC_1"/>
    <property type="match status" value="1"/>
</dbReference>
<keyword evidence="3" id="KW-0010">Activator</keyword>
<dbReference type="Pfam" id="PF13412">
    <property type="entry name" value="HTH_24"/>
    <property type="match status" value="1"/>
</dbReference>
<dbReference type="PANTHER" id="PTHR30154:SF0">
    <property type="entry name" value="LEUCINE-RESPONSIVE REGULATORY PROTEIN"/>
    <property type="match status" value="1"/>
</dbReference>
<accession>A0A973A978</accession>
<dbReference type="FunFam" id="3.30.70.920:FF:000001">
    <property type="entry name" value="Transcriptional regulator, AsnC family"/>
    <property type="match status" value="1"/>
</dbReference>
<dbReference type="SUPFAM" id="SSF54909">
    <property type="entry name" value="Dimeric alpha+beta barrel"/>
    <property type="match status" value="1"/>
</dbReference>
<dbReference type="Proteomes" id="UP000754644">
    <property type="component" value="Unassembled WGS sequence"/>
</dbReference>
<dbReference type="CDD" id="cd00090">
    <property type="entry name" value="HTH_ARSR"/>
    <property type="match status" value="1"/>
</dbReference>
<dbReference type="AlphaFoldDB" id="A0A973A978"/>
<comment type="caution">
    <text evidence="7">The sequence shown here is derived from an EMBL/GenBank/DDBJ whole genome shotgun (WGS) entry which is preliminary data.</text>
</comment>
<dbReference type="InterPro" id="IPR011991">
    <property type="entry name" value="ArsR-like_HTH"/>
</dbReference>
<dbReference type="Pfam" id="PF01037">
    <property type="entry name" value="AsnC_trans_reg"/>
    <property type="match status" value="1"/>
</dbReference>
<evidence type="ECO:0000256" key="3">
    <source>
        <dbReference type="ARBA" id="ARBA00023159"/>
    </source>
</evidence>